<feature type="compositionally biased region" description="Basic and acidic residues" evidence="4">
    <location>
        <begin position="2672"/>
        <end position="2681"/>
    </location>
</feature>
<dbReference type="SUPFAM" id="SSF51735">
    <property type="entry name" value="NAD(P)-binding Rossmann-fold domains"/>
    <property type="match status" value="1"/>
</dbReference>
<dbReference type="EMBL" id="ODYU01005870">
    <property type="protein sequence ID" value="SOQ47198.1"/>
    <property type="molecule type" value="Genomic_DNA"/>
</dbReference>
<feature type="transmembrane region" description="Helical" evidence="5">
    <location>
        <begin position="830"/>
        <end position="852"/>
    </location>
</feature>
<dbReference type="SUPFAM" id="SSF51206">
    <property type="entry name" value="cAMP-binding domain-like"/>
    <property type="match status" value="4"/>
</dbReference>
<dbReference type="InterPro" id="IPR014710">
    <property type="entry name" value="RmlC-like_jellyroll"/>
</dbReference>
<feature type="compositionally biased region" description="Polar residues" evidence="4">
    <location>
        <begin position="2684"/>
        <end position="2694"/>
    </location>
</feature>
<keyword evidence="3" id="KW-0813">Transport</keyword>
<dbReference type="Pfam" id="PF00027">
    <property type="entry name" value="cNMP_binding"/>
    <property type="match status" value="2"/>
</dbReference>
<dbReference type="InterPro" id="IPR050866">
    <property type="entry name" value="CNG_cation_channel"/>
</dbReference>
<dbReference type="PRINTS" id="PR00081">
    <property type="entry name" value="GDHRDH"/>
</dbReference>
<keyword evidence="3" id="KW-0406">Ion transport</keyword>
<feature type="transmembrane region" description="Helical" evidence="5">
    <location>
        <begin position="955"/>
        <end position="976"/>
    </location>
</feature>
<feature type="compositionally biased region" description="Basic and acidic residues" evidence="4">
    <location>
        <begin position="2301"/>
        <end position="2325"/>
    </location>
</feature>
<feature type="compositionally biased region" description="Basic and acidic residues" evidence="4">
    <location>
        <begin position="2635"/>
        <end position="2655"/>
    </location>
</feature>
<feature type="domain" description="Cyclic nucleotide-binding" evidence="6">
    <location>
        <begin position="2145"/>
        <end position="2262"/>
    </location>
</feature>
<proteinExistence type="predicted"/>
<feature type="domain" description="Cyclic nucleotide-binding" evidence="6">
    <location>
        <begin position="615"/>
        <end position="681"/>
    </location>
</feature>
<keyword evidence="5" id="KW-0812">Transmembrane</keyword>
<dbReference type="GO" id="GO:0016491">
    <property type="term" value="F:oxidoreductase activity"/>
    <property type="evidence" value="ECO:0007669"/>
    <property type="project" value="UniProtKB-KW"/>
</dbReference>
<reference evidence="7" key="1">
    <citation type="submission" date="2016-07" db="EMBL/GenBank/DDBJ databases">
        <authorList>
            <person name="Bretaudeau A."/>
        </authorList>
    </citation>
    <scope>NUCLEOTIDE SEQUENCE</scope>
    <source>
        <strain evidence="7">Rice</strain>
        <tissue evidence="7">Whole body</tissue>
    </source>
</reference>
<feature type="transmembrane region" description="Helical" evidence="5">
    <location>
        <begin position="1865"/>
        <end position="1891"/>
    </location>
</feature>
<dbReference type="SUPFAM" id="SSF81324">
    <property type="entry name" value="Voltage-gated potassium channels"/>
    <property type="match status" value="2"/>
</dbReference>
<gene>
    <name evidence="7" type="ORF">SFRICE_001098</name>
</gene>
<protein>
    <submittedName>
        <fullName evidence="7">SFRICE_001098</fullName>
    </submittedName>
</protein>
<sequence length="3050" mass="347675">MKVGPVVTGATDGIGKQYALELARRGISIVIISRNPDKLRAVASEIERTHNVKTKVVVADFSKGAEVYPYIEEQLKDIPIGILVNNVGVNYDYPMPLCEASPTKLWELINVNVGGVTAMCRLVLPGMVQRGRGAVVNVSSGSELQPLPLMTVYAATKAYVRSFTYAVREEYAPKGIHIQHLAPLFVSTKINAFSQRLMDGNLLVPDAATYSRYAVSTLGRQHNTTVLRHQSGTSLVEDEAGHADEHPTLYPPWWTHDRTVAWFRDLPDDTLWNCYICAMVLLGLVWTVAHLHNIYIDIIDVIYNVSYALHIFAIGHKMTSEFESTDITFWILGFYWTLARSHITSRLMQASSSVPITYDCIDLTNILYKPEYEQTDHLMVSNCRRPWTPETPEALLVRCRPFETSLNDYNLKGSILGTTLKYCYIFMVMRITWAYIWLHVVTIEPSYYITQVNPNETATIAPGNITARGNFIKLKDYDNPAGEFLSALYMISKMYIPIGPSSYPDNDIARIFCIMIMMSGCLVVTGAAVASLSLIISLYMRPEEAFRSRYRLIIKEMTDTKVPLALRNKVETFYKMYWHKQRAVSKTQLLPTYPPTLPATINLDIYFEATQKTRILRDLTYQILSELAKKMETIHFIPGDAIIKRGSKKCRIIYITYGDVEMLTAEDDTTAILRMTRGTVLTPCGGTAAEALTSSHLAVRAATFCTAHVLEAANMWRIVCKHSVSQDHAGPILASFTDHIEKVKRHYSMKEPVEAMHKSSILQFNRNLIALKSMKDSQGVPLLASPDIFLEIAGCYIMRNRPDTTLTDQSDEICLRPSFPCILQPHSSLLVAWNAFVAFLILVICIVHPYNLIFKKVVSQEFRFFDFAMTIVYVLDHIVYLSTGANVEEGVPITFAQTSSKQMRSHWFVLNVVATLPIFEFVGDGHFAGINKLLSVPKLFRELKSLEESCGYRSNVLRFLSYTLLLLIACYFIAAIQQGFMCFQAGYCLVTNFTHSPFWEESPLDDGTIAHRLIFGLYWAISMISFINHRQTWAATEWKHVIYTLFILEICIVLRIFMEAVYSATIMVTTAPREDYGARIETVKNFLVRNEVDPELRKRFITYLELCWYTDKAYTMTHKKRSNIFHDLPPHVFQDIVGKHRINYIHVIPFMKLVNKEDLKVVMASVKIFYTSPNEILINTGELTNEIYIIKRGIYPITQKCIGQLTAKTHFGSLTCLLRLPAYYTIRAVTHVHVMCIPRKVLGKVLSTPQISQALKYLKTTPEFQSLQTPIPSFVTYVPPPPTANLMYFRLPRKHQLDTEFLAPFDRLGFLSILRYIFPRYTIRPDGNYLVRYEWFRFFCAFLSVQLFPAYTYLVLQWPYLYYVAWFLDLAAYYDIFQRMLIGYFNDIGILVYHPASTASYYMKGAFIVDLFGCLPLENLESPRREFVGDKFRVTPTKQFLMLNRILQLYRMPGAMKVLKEYIGRRDILMILHLIPIFSAMLNILTCFIVFYSVKIYYKEFDRGKSYEWLLQPFGDHGGSWLHLFKDKFRFNLTETPWNLHLATYFWVVYECSTTGYGTFNPSNHAIMRVLFIGLACSAMIITYYSVRIISVRANVNKSLAGFQQHMKDINTYMIREKLDPELHKEVRRYYEYNWEKMGGIDYRGVLKLCDQITLRTDAILHIYGPTFAKCPILVDADVSLLRILGRAVRSVYFLRDMKILELNDMATELYFVDYGGVEIRVPMDDTNAILRLPRGSVFGNLENVPCLRSPYNVVATSRLHLLMIKSAAFANITKDFPVVRELMEKSMVVEKNNRIEKKMYILGGEATIKMKRHLHSGPPPRTKTSVMKYIYFQEGAVLFFLVFICMGCIYLDLYNAGFEDNSTWLLITLYSLDVCFYLKIFTQHAFPFLVPSKSLKKIMLPIRRQYFRREFKYDLISVLPIELFTFAGGRFAILRLNRMFRIVTVYKCLCHRKESITVNLTLTTVMAVSIWFTLIVHTSTCIWYFMAVVEDEIEPGTSWMHLDDGTTHCDNHYICSLYFVLTTFTQNGVGDIMPKKHSEVVFVAILQILSTMVFMIYVGELSNIIQYQSYRSFSFYSKYLELQKFLKNNRVSQNLVTIVNKYTLHLWREKRGLQIPHFLKEAPLSLRLRIMSAAYLHHITRHHIFEECEPAFLRQMVGCLKLYTYNEGMYVVKESEITDAMYVIHTGKVRETSEEDTDVGARVYPAGSYFGVGLLRNTPYTHSYQTVTKSQVLTLKLDDWEYLLNHFPESKKSIHKHMSQLGDDNTDHSNWPGGPITEAAPDYVISEMQQDTSDMPQFPDGRRHFGRDSTTDVREEAPPKDLTPRRRKESRYFAFPSDNKKPDTISVVEDGEEENRTLVSGPSGIQIQDTRPTLKSILGKIAGTAKKLMGRVSDPELTAAGDELLLEEDAEATEALLKHFDKAKKQEKSTFKRQRTRRPSLFYHAPEETTEKHLVTLDMESDAKLEERKSDNLPVKPLTIRKSSDVLRLSYGKSKVDETASKIELTIDIEGALDENKARENKILSPSQGPAPSQGIKETSRIQATQNTPYTSQATTSKQATRDIMTPTGQILKDSPSARKLSVPTTLSYPEQKTDQKSTLPDLEKVIDSLVIQDKTKSIEPTAETLPPTLPKAPLREAREKQIPGTSKPKDIILKSDTSSTPPFVAPKVPSKSDESRLEPSIKLSTPPAQDDTNIQKREENANIPSVIESTELISEALVDQDDTKKQSPSEAISTKPYIPQKLRTESNKDIQSRTDTKEIKLRYSAVSSASSIILRPVASTETEPKEANQVSRSFHPARSTSTMHTLATTATETSASRPYTPIELSPNINRDVQHSGQESQPNKDITNIPATASKPAKTETLREYKADEDVASQSSSLSEEKALETVDLTKPSTVTVYEPAPTPASSTALGSKTKESSAATAERKAFKKKPFIYDPNPNYDEDDGEGEIIQDPTTTAPPQPTPTLTQEEGTNTKSSRRSIRVRYDEHKDDDMEYGSDTDESEDEKPSKEDEKPLKEDETRTGDSKQPKRDDKGATSTSKSGKPDKKSKK</sequence>
<feature type="domain" description="Cyclic nucleotide-binding" evidence="6">
    <location>
        <begin position="1149"/>
        <end position="1246"/>
    </location>
</feature>
<keyword evidence="3" id="KW-1071">Ligand-gated ion channel</keyword>
<dbReference type="PROSITE" id="PS50042">
    <property type="entry name" value="CNMP_BINDING_3"/>
    <property type="match status" value="4"/>
</dbReference>
<keyword evidence="5" id="KW-1133">Transmembrane helix</keyword>
<dbReference type="Gene3D" id="1.10.287.630">
    <property type="entry name" value="Helix hairpin bin"/>
    <property type="match status" value="2"/>
</dbReference>
<dbReference type="SMART" id="SM00100">
    <property type="entry name" value="cNMP"/>
    <property type="match status" value="3"/>
</dbReference>
<dbReference type="GO" id="GO:0005221">
    <property type="term" value="F:intracellularly cyclic nucleotide-activated monoatomic cation channel activity"/>
    <property type="evidence" value="ECO:0007669"/>
    <property type="project" value="InterPro"/>
</dbReference>
<dbReference type="InterPro" id="IPR000595">
    <property type="entry name" value="cNMP-bd_dom"/>
</dbReference>
<feature type="transmembrane region" description="Helical" evidence="5">
    <location>
        <begin position="1912"/>
        <end position="1937"/>
    </location>
</feature>
<feature type="transmembrane region" description="Helical" evidence="5">
    <location>
        <begin position="1566"/>
        <end position="1587"/>
    </location>
</feature>
<dbReference type="InterPro" id="IPR018490">
    <property type="entry name" value="cNMP-bd_dom_sf"/>
</dbReference>
<feature type="compositionally biased region" description="Basic and acidic residues" evidence="4">
    <location>
        <begin position="3005"/>
        <end position="3034"/>
    </location>
</feature>
<organism evidence="7">
    <name type="scientific">Spodoptera frugiperda</name>
    <name type="common">Fall armyworm</name>
    <dbReference type="NCBI Taxonomy" id="7108"/>
    <lineage>
        <taxon>Eukaryota</taxon>
        <taxon>Metazoa</taxon>
        <taxon>Ecdysozoa</taxon>
        <taxon>Arthropoda</taxon>
        <taxon>Hexapoda</taxon>
        <taxon>Insecta</taxon>
        <taxon>Pterygota</taxon>
        <taxon>Neoptera</taxon>
        <taxon>Endopterygota</taxon>
        <taxon>Lepidoptera</taxon>
        <taxon>Glossata</taxon>
        <taxon>Ditrysia</taxon>
        <taxon>Noctuoidea</taxon>
        <taxon>Noctuidae</taxon>
        <taxon>Amphipyrinae</taxon>
        <taxon>Spodoptera</taxon>
    </lineage>
</organism>
<feature type="region of interest" description="Disordered" evidence="4">
    <location>
        <begin position="2619"/>
        <end position="2707"/>
    </location>
</feature>
<name>A0A2H1W2C5_SPOFR</name>
<dbReference type="GO" id="GO:0016020">
    <property type="term" value="C:membrane"/>
    <property type="evidence" value="ECO:0007669"/>
    <property type="project" value="UniProtKB-SubCell"/>
</dbReference>
<evidence type="ECO:0000313" key="7">
    <source>
        <dbReference type="EMBL" id="SOQ47198.1"/>
    </source>
</evidence>
<dbReference type="InterPro" id="IPR036291">
    <property type="entry name" value="NAD(P)-bd_dom_sf"/>
</dbReference>
<feature type="domain" description="Cyclic nucleotide-binding" evidence="6">
    <location>
        <begin position="1673"/>
        <end position="1791"/>
    </location>
</feature>
<feature type="compositionally biased region" description="Polar residues" evidence="4">
    <location>
        <begin position="2542"/>
        <end position="2560"/>
    </location>
</feature>
<dbReference type="PANTHER" id="PTHR45638">
    <property type="entry name" value="CYCLIC NUCLEOTIDE-GATED CATION CHANNEL SUBUNIT A"/>
    <property type="match status" value="1"/>
</dbReference>
<dbReference type="Gene3D" id="2.60.120.10">
    <property type="entry name" value="Jelly Rolls"/>
    <property type="match status" value="4"/>
</dbReference>
<dbReference type="CDD" id="cd05356">
    <property type="entry name" value="17beta-HSD1_like_SDR_c"/>
    <property type="match status" value="1"/>
</dbReference>
<keyword evidence="2" id="KW-0560">Oxidoreductase</keyword>
<dbReference type="CDD" id="cd00038">
    <property type="entry name" value="CAP_ED"/>
    <property type="match status" value="3"/>
</dbReference>
<keyword evidence="3" id="KW-0407">Ion channel</keyword>
<dbReference type="PANTHER" id="PTHR45638:SF11">
    <property type="entry name" value="CYCLIC NUCLEOTIDE-GATED CATION CHANNEL SUBUNIT A"/>
    <property type="match status" value="1"/>
</dbReference>
<dbReference type="Gene3D" id="1.10.287.70">
    <property type="match status" value="2"/>
</dbReference>
<evidence type="ECO:0000256" key="5">
    <source>
        <dbReference type="SAM" id="Phobius"/>
    </source>
</evidence>
<feature type="compositionally biased region" description="Low complexity" evidence="4">
    <location>
        <begin position="2801"/>
        <end position="2818"/>
    </location>
</feature>
<feature type="region of interest" description="Disordered" evidence="4">
    <location>
        <begin position="2521"/>
        <end position="2601"/>
    </location>
</feature>
<feature type="compositionally biased region" description="Basic and acidic residues" evidence="4">
    <location>
        <begin position="2858"/>
        <end position="2870"/>
    </location>
</feature>
<feature type="transmembrane region" description="Helical" evidence="5">
    <location>
        <begin position="1957"/>
        <end position="1977"/>
    </location>
</feature>
<keyword evidence="1" id="KW-0521">NADP</keyword>
<keyword evidence="5" id="KW-0472">Membrane</keyword>
<feature type="compositionally biased region" description="Polar residues" evidence="4">
    <location>
        <begin position="2828"/>
        <end position="2852"/>
    </location>
</feature>
<feature type="transmembrane region" description="Helical" evidence="5">
    <location>
        <begin position="1830"/>
        <end position="1853"/>
    </location>
</feature>
<feature type="compositionally biased region" description="Acidic residues" evidence="4">
    <location>
        <begin position="2992"/>
        <end position="3004"/>
    </location>
</feature>
<dbReference type="Gene3D" id="3.40.50.720">
    <property type="entry name" value="NAD(P)-binding Rossmann-like Domain"/>
    <property type="match status" value="1"/>
</dbReference>
<dbReference type="PROSITE" id="PS00061">
    <property type="entry name" value="ADH_SHORT"/>
    <property type="match status" value="1"/>
</dbReference>
<feature type="transmembrane region" description="Helical" evidence="5">
    <location>
        <begin position="511"/>
        <end position="540"/>
    </location>
</feature>
<dbReference type="Pfam" id="PF00106">
    <property type="entry name" value="adh_short"/>
    <property type="match status" value="1"/>
</dbReference>
<dbReference type="InterPro" id="IPR020904">
    <property type="entry name" value="Sc_DH/Rdtase_CS"/>
</dbReference>
<evidence type="ECO:0000256" key="1">
    <source>
        <dbReference type="ARBA" id="ARBA00022857"/>
    </source>
</evidence>
<evidence type="ECO:0000259" key="6">
    <source>
        <dbReference type="PROSITE" id="PS50042"/>
    </source>
</evidence>
<evidence type="ECO:0000256" key="4">
    <source>
        <dbReference type="SAM" id="MobiDB-lite"/>
    </source>
</evidence>
<dbReference type="FunFam" id="3.40.50.720:FF:000137">
    <property type="entry name" value="Hydroxysteroid (17-beta) dehydrogenase 3"/>
    <property type="match status" value="1"/>
</dbReference>
<feature type="transmembrane region" description="Helical" evidence="5">
    <location>
        <begin position="1468"/>
        <end position="1494"/>
    </location>
</feature>
<feature type="transmembrane region" description="Helical" evidence="5">
    <location>
        <begin position="1009"/>
        <end position="1028"/>
    </location>
</feature>
<accession>A0A2H1W2C5</accession>
<feature type="compositionally biased region" description="Acidic residues" evidence="4">
    <location>
        <begin position="2941"/>
        <end position="2950"/>
    </location>
</feature>
<feature type="transmembrane region" description="Helical" evidence="5">
    <location>
        <begin position="1040"/>
        <end position="1058"/>
    </location>
</feature>
<feature type="region of interest" description="Disordered" evidence="4">
    <location>
        <begin position="2780"/>
        <end position="3050"/>
    </location>
</feature>
<feature type="region of interest" description="Disordered" evidence="4">
    <location>
        <begin position="2293"/>
        <end position="2327"/>
    </location>
</feature>
<evidence type="ECO:0000256" key="3">
    <source>
        <dbReference type="ARBA" id="ARBA00023286"/>
    </source>
</evidence>
<dbReference type="InterPro" id="IPR002347">
    <property type="entry name" value="SDR_fam"/>
</dbReference>
<dbReference type="GO" id="GO:0044877">
    <property type="term" value="F:protein-containing complex binding"/>
    <property type="evidence" value="ECO:0007669"/>
    <property type="project" value="TreeGrafter"/>
</dbReference>
<evidence type="ECO:0000256" key="2">
    <source>
        <dbReference type="ARBA" id="ARBA00023002"/>
    </source>
</evidence>